<evidence type="ECO:0000313" key="1">
    <source>
        <dbReference type="EnsemblPlants" id="MELO3C028400.2.1"/>
    </source>
</evidence>
<sequence length="35" mass="4007">MCCNREARHLKYVAAKKIVILKYVAAEKIVVSNML</sequence>
<accession>A0A9I9E421</accession>
<dbReference type="AlphaFoldDB" id="A0A9I9E421"/>
<organism evidence="1">
    <name type="scientific">Cucumis melo</name>
    <name type="common">Muskmelon</name>
    <dbReference type="NCBI Taxonomy" id="3656"/>
    <lineage>
        <taxon>Eukaryota</taxon>
        <taxon>Viridiplantae</taxon>
        <taxon>Streptophyta</taxon>
        <taxon>Embryophyta</taxon>
        <taxon>Tracheophyta</taxon>
        <taxon>Spermatophyta</taxon>
        <taxon>Magnoliopsida</taxon>
        <taxon>eudicotyledons</taxon>
        <taxon>Gunneridae</taxon>
        <taxon>Pentapetalae</taxon>
        <taxon>rosids</taxon>
        <taxon>fabids</taxon>
        <taxon>Cucurbitales</taxon>
        <taxon>Cucurbitaceae</taxon>
        <taxon>Benincaseae</taxon>
        <taxon>Cucumis</taxon>
    </lineage>
</organism>
<reference evidence="1" key="1">
    <citation type="submission" date="2023-03" db="UniProtKB">
        <authorList>
            <consortium name="EnsemblPlants"/>
        </authorList>
    </citation>
    <scope>IDENTIFICATION</scope>
</reference>
<protein>
    <submittedName>
        <fullName evidence="1">Uncharacterized protein</fullName>
    </submittedName>
</protein>
<name>A0A9I9E421_CUCME</name>
<dbReference type="EnsemblPlants" id="MELO3C028400.2.1">
    <property type="protein sequence ID" value="MELO3C028400.2.1"/>
    <property type="gene ID" value="MELO3C028400.2"/>
</dbReference>
<dbReference type="Gramene" id="MELO3C028400.2.1">
    <property type="protein sequence ID" value="MELO3C028400.2.1"/>
    <property type="gene ID" value="MELO3C028400.2"/>
</dbReference>
<proteinExistence type="predicted"/>